<sequence>MVHVSIPTVPATEIRASADLAAQSTTTPGGLHNASGDYSLDLALSRDSNRSSIMAEELMLANGGSTTDAPCPGGAISRVSSGKKLVISHIDIDAANRPQQQHKTECASYSAHDKSGGEQISDSRTVSIDDALSPLPEPKVLTQQRKIDKLSRFFGNPLDSSILATQCPDQASDCSMALPVNSSDAPGTYSTRIEKSTSNPGFGDRLSVPGKPSDHRSTTHFLRFQSISKGFRKSSKSFRLTLAPGLRGQKSQQRQQQVTAPSHAELRHTGTSPRWRLGMGNRMTRRAASPRVASDGSGKMGCYDTNWKDGCINNEKSAVRGTTRGNSGNWSCDNDMAATESMGMTPPSSSLSMSPGMRRTAPHTNKALPPLPNSAATTAHSTSTMNELPPITISKSSHIYTSCESEESVVVSSAKIVTAIPQLTTLSEANLFSEFTLLDEGSQPGTANTISASFAASLADFATRMPINVTDHASS</sequence>
<dbReference type="EMBL" id="JAMZIH010005898">
    <property type="protein sequence ID" value="KAJ1674524.1"/>
    <property type="molecule type" value="Genomic_DNA"/>
</dbReference>
<keyword evidence="2" id="KW-1185">Reference proteome</keyword>
<proteinExistence type="predicted"/>
<gene>
    <name evidence="1" type="ORF">EV182_003106</name>
</gene>
<name>A0ACC1HJP8_9FUNG</name>
<accession>A0ACC1HJP8</accession>
<evidence type="ECO:0000313" key="2">
    <source>
        <dbReference type="Proteomes" id="UP001145114"/>
    </source>
</evidence>
<dbReference type="Proteomes" id="UP001145114">
    <property type="component" value="Unassembled WGS sequence"/>
</dbReference>
<protein>
    <submittedName>
        <fullName evidence="1">Uncharacterized protein</fullName>
    </submittedName>
</protein>
<evidence type="ECO:0000313" key="1">
    <source>
        <dbReference type="EMBL" id="KAJ1674524.1"/>
    </source>
</evidence>
<comment type="caution">
    <text evidence="1">The sequence shown here is derived from an EMBL/GenBank/DDBJ whole genome shotgun (WGS) entry which is preliminary data.</text>
</comment>
<reference evidence="1" key="1">
    <citation type="submission" date="2022-06" db="EMBL/GenBank/DDBJ databases">
        <title>Phylogenomic reconstructions and comparative analyses of Kickxellomycotina fungi.</title>
        <authorList>
            <person name="Reynolds N.K."/>
            <person name="Stajich J.E."/>
            <person name="Barry K."/>
            <person name="Grigoriev I.V."/>
            <person name="Crous P."/>
            <person name="Smith M.E."/>
        </authorList>
    </citation>
    <scope>NUCLEOTIDE SEQUENCE</scope>
    <source>
        <strain evidence="1">RSA 2271</strain>
    </source>
</reference>
<organism evidence="1 2">
    <name type="scientific">Spiromyces aspiralis</name>
    <dbReference type="NCBI Taxonomy" id="68401"/>
    <lineage>
        <taxon>Eukaryota</taxon>
        <taxon>Fungi</taxon>
        <taxon>Fungi incertae sedis</taxon>
        <taxon>Zoopagomycota</taxon>
        <taxon>Kickxellomycotina</taxon>
        <taxon>Kickxellomycetes</taxon>
        <taxon>Kickxellales</taxon>
        <taxon>Kickxellaceae</taxon>
        <taxon>Spiromyces</taxon>
    </lineage>
</organism>